<dbReference type="Proteomes" id="UP001215280">
    <property type="component" value="Unassembled WGS sequence"/>
</dbReference>
<protein>
    <recommendedName>
        <fullName evidence="4">Secreted protein</fullName>
    </recommendedName>
</protein>
<gene>
    <name evidence="2" type="ORF">DFH07DRAFT_966758</name>
</gene>
<sequence>MQIKLHSASLKIFLVAAIMLQLVAASVIRVRDAGLGEDGLEADLEEPGPALIWLALNAPSRDD</sequence>
<name>A0AAD7MXP2_9AGAR</name>
<dbReference type="EMBL" id="JARJLG010000147">
    <property type="protein sequence ID" value="KAJ7736776.1"/>
    <property type="molecule type" value="Genomic_DNA"/>
</dbReference>
<evidence type="ECO:0000256" key="1">
    <source>
        <dbReference type="SAM" id="SignalP"/>
    </source>
</evidence>
<reference evidence="2" key="1">
    <citation type="submission" date="2023-03" db="EMBL/GenBank/DDBJ databases">
        <title>Massive genome expansion in bonnet fungi (Mycena s.s.) driven by repeated elements and novel gene families across ecological guilds.</title>
        <authorList>
            <consortium name="Lawrence Berkeley National Laboratory"/>
            <person name="Harder C.B."/>
            <person name="Miyauchi S."/>
            <person name="Viragh M."/>
            <person name="Kuo A."/>
            <person name="Thoen E."/>
            <person name="Andreopoulos B."/>
            <person name="Lu D."/>
            <person name="Skrede I."/>
            <person name="Drula E."/>
            <person name="Henrissat B."/>
            <person name="Morin E."/>
            <person name="Kohler A."/>
            <person name="Barry K."/>
            <person name="LaButti K."/>
            <person name="Morin E."/>
            <person name="Salamov A."/>
            <person name="Lipzen A."/>
            <person name="Mereny Z."/>
            <person name="Hegedus B."/>
            <person name="Baldrian P."/>
            <person name="Stursova M."/>
            <person name="Weitz H."/>
            <person name="Taylor A."/>
            <person name="Grigoriev I.V."/>
            <person name="Nagy L.G."/>
            <person name="Martin F."/>
            <person name="Kauserud H."/>
        </authorList>
    </citation>
    <scope>NUCLEOTIDE SEQUENCE</scope>
    <source>
        <strain evidence="2">CBHHK188m</strain>
    </source>
</reference>
<keyword evidence="1" id="KW-0732">Signal</keyword>
<comment type="caution">
    <text evidence="2">The sequence shown here is derived from an EMBL/GenBank/DDBJ whole genome shotgun (WGS) entry which is preliminary data.</text>
</comment>
<evidence type="ECO:0000313" key="3">
    <source>
        <dbReference type="Proteomes" id="UP001215280"/>
    </source>
</evidence>
<proteinExistence type="predicted"/>
<evidence type="ECO:0000313" key="2">
    <source>
        <dbReference type="EMBL" id="KAJ7736776.1"/>
    </source>
</evidence>
<accession>A0AAD7MXP2</accession>
<evidence type="ECO:0008006" key="4">
    <source>
        <dbReference type="Google" id="ProtNLM"/>
    </source>
</evidence>
<feature type="signal peptide" evidence="1">
    <location>
        <begin position="1"/>
        <end position="25"/>
    </location>
</feature>
<dbReference type="AlphaFoldDB" id="A0AAD7MXP2"/>
<feature type="chain" id="PRO_5042059917" description="Secreted protein" evidence="1">
    <location>
        <begin position="26"/>
        <end position="63"/>
    </location>
</feature>
<keyword evidence="3" id="KW-1185">Reference proteome</keyword>
<organism evidence="2 3">
    <name type="scientific">Mycena maculata</name>
    <dbReference type="NCBI Taxonomy" id="230809"/>
    <lineage>
        <taxon>Eukaryota</taxon>
        <taxon>Fungi</taxon>
        <taxon>Dikarya</taxon>
        <taxon>Basidiomycota</taxon>
        <taxon>Agaricomycotina</taxon>
        <taxon>Agaricomycetes</taxon>
        <taxon>Agaricomycetidae</taxon>
        <taxon>Agaricales</taxon>
        <taxon>Marasmiineae</taxon>
        <taxon>Mycenaceae</taxon>
        <taxon>Mycena</taxon>
    </lineage>
</organism>